<evidence type="ECO:0000256" key="5">
    <source>
        <dbReference type="ARBA" id="ARBA00023242"/>
    </source>
</evidence>
<protein>
    <recommendedName>
        <fullName evidence="8">BED-type domain-containing protein</fullName>
    </recommendedName>
</protein>
<evidence type="ECO:0000256" key="2">
    <source>
        <dbReference type="ARBA" id="ARBA00022723"/>
    </source>
</evidence>
<evidence type="ECO:0000256" key="3">
    <source>
        <dbReference type="ARBA" id="ARBA00022771"/>
    </source>
</evidence>
<dbReference type="InterPro" id="IPR052035">
    <property type="entry name" value="ZnF_BED_domain_contain"/>
</dbReference>
<keyword evidence="5" id="KW-0539">Nucleus</keyword>
<proteinExistence type="predicted"/>
<organism evidence="6 7">
    <name type="scientific">Armillaria borealis</name>
    <dbReference type="NCBI Taxonomy" id="47425"/>
    <lineage>
        <taxon>Eukaryota</taxon>
        <taxon>Fungi</taxon>
        <taxon>Dikarya</taxon>
        <taxon>Basidiomycota</taxon>
        <taxon>Agaricomycotina</taxon>
        <taxon>Agaricomycetes</taxon>
        <taxon>Agaricomycetidae</taxon>
        <taxon>Agaricales</taxon>
        <taxon>Marasmiineae</taxon>
        <taxon>Physalacriaceae</taxon>
        <taxon>Armillaria</taxon>
    </lineage>
</organism>
<sequence length="237" mass="27271">MKKWSASAYAFFHPIPAIEYRHRRKCHVFSCAAKGCKQSIARYLDTTDKESTGNMRKHIRSCWGSDVLEMADNIENLENARKIVKAHRNNGTITSMFQRLKGKGAITYSHCAHTKSETRAEIVRWVSESLRLFNIMKDRGFNCLMKTGWPMYYLPHPTTVSRDVKTVFAKTRQRIAKLLQEYDGELNFATDAWTSPNHQAFVAFTVHFIHDGQPVRMLLDFVEVAKVISTYCLIGCL</sequence>
<gene>
    <name evidence="6" type="ORF">EV421DRAFT_1725334</name>
</gene>
<dbReference type="SUPFAM" id="SSF140996">
    <property type="entry name" value="Hermes dimerisation domain"/>
    <property type="match status" value="1"/>
</dbReference>
<dbReference type="PANTHER" id="PTHR46481:SF10">
    <property type="entry name" value="ZINC FINGER BED DOMAIN-CONTAINING PROTEIN 39"/>
    <property type="match status" value="1"/>
</dbReference>
<reference evidence="6" key="1">
    <citation type="submission" date="2023-06" db="EMBL/GenBank/DDBJ databases">
        <authorList>
            <consortium name="Lawrence Berkeley National Laboratory"/>
            <person name="Ahrendt S."/>
            <person name="Sahu N."/>
            <person name="Indic B."/>
            <person name="Wong-Bajracharya J."/>
            <person name="Merenyi Z."/>
            <person name="Ke H.-M."/>
            <person name="Monk M."/>
            <person name="Kocsube S."/>
            <person name="Drula E."/>
            <person name="Lipzen A."/>
            <person name="Balint B."/>
            <person name="Henrissat B."/>
            <person name="Andreopoulos B."/>
            <person name="Martin F.M."/>
            <person name="Harder C.B."/>
            <person name="Rigling D."/>
            <person name="Ford K.L."/>
            <person name="Foster G.D."/>
            <person name="Pangilinan J."/>
            <person name="Papanicolaou A."/>
            <person name="Barry K."/>
            <person name="LaButti K."/>
            <person name="Viragh M."/>
            <person name="Koriabine M."/>
            <person name="Yan M."/>
            <person name="Riley R."/>
            <person name="Champramary S."/>
            <person name="Plett K.L."/>
            <person name="Tsai I.J."/>
            <person name="Slot J."/>
            <person name="Sipos G."/>
            <person name="Plett J."/>
            <person name="Nagy L.G."/>
            <person name="Grigoriev I.V."/>
        </authorList>
    </citation>
    <scope>NUCLEOTIDE SEQUENCE</scope>
    <source>
        <strain evidence="6">FPL87.14</strain>
    </source>
</reference>
<keyword evidence="2" id="KW-0479">Metal-binding</keyword>
<evidence type="ECO:0000256" key="4">
    <source>
        <dbReference type="ARBA" id="ARBA00022833"/>
    </source>
</evidence>
<keyword evidence="7" id="KW-1185">Reference proteome</keyword>
<comment type="caution">
    <text evidence="6">The sequence shown here is derived from an EMBL/GenBank/DDBJ whole genome shotgun (WGS) entry which is preliminary data.</text>
</comment>
<name>A0AA39M5V3_9AGAR</name>
<dbReference type="EMBL" id="JAUEPT010000387">
    <property type="protein sequence ID" value="KAK0421654.1"/>
    <property type="molecule type" value="Genomic_DNA"/>
</dbReference>
<keyword evidence="4" id="KW-0862">Zinc</keyword>
<accession>A0AA39M5V3</accession>
<keyword evidence="3" id="KW-0863">Zinc-finger</keyword>
<evidence type="ECO:0008006" key="8">
    <source>
        <dbReference type="Google" id="ProtNLM"/>
    </source>
</evidence>
<comment type="subcellular location">
    <subcellularLocation>
        <location evidence="1">Nucleus</location>
    </subcellularLocation>
</comment>
<evidence type="ECO:0000313" key="6">
    <source>
        <dbReference type="EMBL" id="KAK0421654.1"/>
    </source>
</evidence>
<evidence type="ECO:0000256" key="1">
    <source>
        <dbReference type="ARBA" id="ARBA00004123"/>
    </source>
</evidence>
<evidence type="ECO:0000313" key="7">
    <source>
        <dbReference type="Proteomes" id="UP001175226"/>
    </source>
</evidence>
<dbReference type="GO" id="GO:0008270">
    <property type="term" value="F:zinc ion binding"/>
    <property type="evidence" value="ECO:0007669"/>
    <property type="project" value="UniProtKB-KW"/>
</dbReference>
<dbReference type="PANTHER" id="PTHR46481">
    <property type="entry name" value="ZINC FINGER BED DOMAIN-CONTAINING PROTEIN 4"/>
    <property type="match status" value="1"/>
</dbReference>
<dbReference type="Proteomes" id="UP001175226">
    <property type="component" value="Unassembled WGS sequence"/>
</dbReference>
<dbReference type="AlphaFoldDB" id="A0AA39M5V3"/>
<dbReference type="GO" id="GO:0005634">
    <property type="term" value="C:nucleus"/>
    <property type="evidence" value="ECO:0007669"/>
    <property type="project" value="UniProtKB-SubCell"/>
</dbReference>